<keyword evidence="1" id="KW-0732">Signal</keyword>
<feature type="signal peptide" evidence="1">
    <location>
        <begin position="1"/>
        <end position="24"/>
    </location>
</feature>
<name>A0AAE5CDQ7_9BACT</name>
<evidence type="ECO:0000313" key="3">
    <source>
        <dbReference type="Proteomes" id="UP000702544"/>
    </source>
</evidence>
<accession>A0AAE5CDQ7</accession>
<feature type="chain" id="PRO_5041962732" description="Transporter" evidence="1">
    <location>
        <begin position="25"/>
        <end position="288"/>
    </location>
</feature>
<evidence type="ECO:0000313" key="2">
    <source>
        <dbReference type="EMBL" id="NIR76289.1"/>
    </source>
</evidence>
<evidence type="ECO:0008006" key="4">
    <source>
        <dbReference type="Google" id="ProtNLM"/>
    </source>
</evidence>
<evidence type="ECO:0000256" key="1">
    <source>
        <dbReference type="SAM" id="SignalP"/>
    </source>
</evidence>
<sequence length="288" mass="30208">MTRSSRVGGSLLAAILLLGPAVPAESQNALVRDAPIQPVVLAKRGHMIFGVGALYERNVVIPLLDARGDLETFGRLQISWAIADGLIISLEGDAYKVLNVDTLGMPLVTPDEGLADGESSGAGNVSADVTFKALGDADGFAFGGRLRFDIPSSNQAEGLGTNTTNVRMTLLGSYGGGPLRFTGDAGLAILEAPLENFEQNDVFAYSAQFLYDLGLPQRLRVRAGAYGRASTRQRVPVGTEDIGELMLGLDFRLGSWLVDFGGFAGYAGNSGDWGLAGGVALLIGDEEE</sequence>
<reference evidence="2 3" key="1">
    <citation type="submission" date="2020-01" db="EMBL/GenBank/DDBJ databases">
        <title>Genomes assembled from Gulf of Kutch pelagic sediment metagenomes.</title>
        <authorList>
            <person name="Chandrashekar M."/>
            <person name="Mahajan M.S."/>
            <person name="Dave K.J."/>
            <person name="Vatsa P."/>
            <person name="Nathani N.M."/>
        </authorList>
    </citation>
    <scope>NUCLEOTIDE SEQUENCE [LARGE SCALE GENOMIC DNA]</scope>
    <source>
        <strain evidence="2">KS3-K002</strain>
    </source>
</reference>
<gene>
    <name evidence="2" type="ORF">GWO12_14440</name>
</gene>
<dbReference type="Proteomes" id="UP000702544">
    <property type="component" value="Unassembled WGS sequence"/>
</dbReference>
<proteinExistence type="predicted"/>
<protein>
    <recommendedName>
        <fullName evidence="4">Transporter</fullName>
    </recommendedName>
</protein>
<comment type="caution">
    <text evidence="2">The sequence shown here is derived from an EMBL/GenBank/DDBJ whole genome shotgun (WGS) entry which is preliminary data.</text>
</comment>
<dbReference type="AlphaFoldDB" id="A0AAE5CDQ7"/>
<organism evidence="2 3">
    <name type="scientific">Candidatus Kutchimonas denitrificans</name>
    <dbReference type="NCBI Taxonomy" id="3056748"/>
    <lineage>
        <taxon>Bacteria</taxon>
        <taxon>Pseudomonadati</taxon>
        <taxon>Gemmatimonadota</taxon>
        <taxon>Gemmatimonadia</taxon>
        <taxon>Candidatus Palauibacterales</taxon>
        <taxon>Candidatus Palauibacteraceae</taxon>
        <taxon>Candidatus Kutchimonas</taxon>
    </lineage>
</organism>
<dbReference type="EMBL" id="JAACAK010000120">
    <property type="protein sequence ID" value="NIR76289.1"/>
    <property type="molecule type" value="Genomic_DNA"/>
</dbReference>